<name>A0A9X0B2W2_9EURO</name>
<evidence type="ECO:0000256" key="1">
    <source>
        <dbReference type="ARBA" id="ARBA00006547"/>
    </source>
</evidence>
<evidence type="ECO:0000313" key="2">
    <source>
        <dbReference type="EMBL" id="KAJ5386120.1"/>
    </source>
</evidence>
<evidence type="ECO:0000313" key="3">
    <source>
        <dbReference type="Proteomes" id="UP001147747"/>
    </source>
</evidence>
<dbReference type="InterPro" id="IPR001447">
    <property type="entry name" value="Arylamine_N-AcTrfase"/>
</dbReference>
<dbReference type="EMBL" id="JAPZBU010000009">
    <property type="protein sequence ID" value="KAJ5386120.1"/>
    <property type="molecule type" value="Genomic_DNA"/>
</dbReference>
<dbReference type="OrthoDB" id="10260017at2759"/>
<dbReference type="SUPFAM" id="SSF54001">
    <property type="entry name" value="Cysteine proteinases"/>
    <property type="match status" value="1"/>
</dbReference>
<comment type="similarity">
    <text evidence="1">Belongs to the arylamine N-acetyltransferase family.</text>
</comment>
<proteinExistence type="inferred from homology"/>
<gene>
    <name evidence="2" type="ORF">N7509_008661</name>
</gene>
<organism evidence="2 3">
    <name type="scientific">Penicillium cosmopolitanum</name>
    <dbReference type="NCBI Taxonomy" id="1131564"/>
    <lineage>
        <taxon>Eukaryota</taxon>
        <taxon>Fungi</taxon>
        <taxon>Dikarya</taxon>
        <taxon>Ascomycota</taxon>
        <taxon>Pezizomycotina</taxon>
        <taxon>Eurotiomycetes</taxon>
        <taxon>Eurotiomycetidae</taxon>
        <taxon>Eurotiales</taxon>
        <taxon>Aspergillaceae</taxon>
        <taxon>Penicillium</taxon>
    </lineage>
</organism>
<dbReference type="AlphaFoldDB" id="A0A9X0B2W2"/>
<comment type="caution">
    <text evidence="2">The sequence shown here is derived from an EMBL/GenBank/DDBJ whole genome shotgun (WGS) entry which is preliminary data.</text>
</comment>
<dbReference type="InterPro" id="IPR053710">
    <property type="entry name" value="Arylamine_NAT_domain_sf"/>
</dbReference>
<dbReference type="Pfam" id="PF00797">
    <property type="entry name" value="Acetyltransf_2"/>
    <property type="match status" value="1"/>
</dbReference>
<keyword evidence="3" id="KW-1185">Reference proteome</keyword>
<dbReference type="GeneID" id="81372278"/>
<protein>
    <submittedName>
        <fullName evidence="2">Arylamine N-acetyltransferase 1</fullName>
    </submittedName>
</protein>
<reference evidence="2" key="1">
    <citation type="submission" date="2022-12" db="EMBL/GenBank/DDBJ databases">
        <authorList>
            <person name="Petersen C."/>
        </authorList>
    </citation>
    <scope>NUCLEOTIDE SEQUENCE</scope>
    <source>
        <strain evidence="2">IBT 29677</strain>
    </source>
</reference>
<sequence length="189" mass="21475">MASRRDGRVGEEHSVNIVTLSDQTQYLADVGYGGNGPKVPLPLISGSVVHNLGTQDLRLVRETTMGLSDRQQGRWTYQFRNAEDQAWAIGYSFTDIEFTLKDFEVMNFFTSRSPDSFLTTKILVVKFLQEDGKITGKVIMDQEQVKKNTEGKNTLPQTCQTEEERVQVLENLFKLKLPEEEKNGIRGRI</sequence>
<dbReference type="Gene3D" id="3.30.2140.20">
    <property type="match status" value="1"/>
</dbReference>
<dbReference type="Proteomes" id="UP001147747">
    <property type="component" value="Unassembled WGS sequence"/>
</dbReference>
<dbReference type="PANTHER" id="PTHR11786:SF0">
    <property type="entry name" value="ARYLAMINE N-ACETYLTRANSFERASE 4-RELATED"/>
    <property type="match status" value="1"/>
</dbReference>
<dbReference type="PANTHER" id="PTHR11786">
    <property type="entry name" value="N-HYDROXYARYLAMINE O-ACETYLTRANSFERASE"/>
    <property type="match status" value="1"/>
</dbReference>
<dbReference type="InterPro" id="IPR038765">
    <property type="entry name" value="Papain-like_cys_pep_sf"/>
</dbReference>
<reference evidence="2" key="2">
    <citation type="journal article" date="2023" name="IMA Fungus">
        <title>Comparative genomic study of the Penicillium genus elucidates a diverse pangenome and 15 lateral gene transfer events.</title>
        <authorList>
            <person name="Petersen C."/>
            <person name="Sorensen T."/>
            <person name="Nielsen M.R."/>
            <person name="Sondergaard T.E."/>
            <person name="Sorensen J.L."/>
            <person name="Fitzpatrick D.A."/>
            <person name="Frisvad J.C."/>
            <person name="Nielsen K.L."/>
        </authorList>
    </citation>
    <scope>NUCLEOTIDE SEQUENCE</scope>
    <source>
        <strain evidence="2">IBT 29677</strain>
    </source>
</reference>
<accession>A0A9X0B2W2</accession>
<dbReference type="GO" id="GO:0016407">
    <property type="term" value="F:acetyltransferase activity"/>
    <property type="evidence" value="ECO:0007669"/>
    <property type="project" value="InterPro"/>
</dbReference>
<dbReference type="RefSeq" id="XP_056483918.1">
    <property type="nucleotide sequence ID" value="XM_056633298.1"/>
</dbReference>